<keyword evidence="2" id="KW-1185">Reference proteome</keyword>
<dbReference type="Proteomes" id="UP001154322">
    <property type="component" value="Unassembled WGS sequence"/>
</dbReference>
<organism evidence="1 2">
    <name type="scientific">Paenibacillus melissococcoides</name>
    <dbReference type="NCBI Taxonomy" id="2912268"/>
    <lineage>
        <taxon>Bacteria</taxon>
        <taxon>Bacillati</taxon>
        <taxon>Bacillota</taxon>
        <taxon>Bacilli</taxon>
        <taxon>Bacillales</taxon>
        <taxon>Paenibacillaceae</taxon>
        <taxon>Paenibacillus</taxon>
    </lineage>
</organism>
<evidence type="ECO:0000313" key="2">
    <source>
        <dbReference type="Proteomes" id="UP001154322"/>
    </source>
</evidence>
<reference evidence="1" key="1">
    <citation type="submission" date="2022-06" db="EMBL/GenBank/DDBJ databases">
        <authorList>
            <person name="Dietemann V."/>
            <person name="Ory F."/>
            <person name="Dainat B."/>
            <person name="Oberhansli S."/>
        </authorList>
    </citation>
    <scope>NUCLEOTIDE SEQUENCE</scope>
    <source>
        <strain evidence="1">Ena-SAMPLE-TAB-26-04-2022-14:26:32:270-5432</strain>
    </source>
</reference>
<protein>
    <submittedName>
        <fullName evidence="1">Glyoxalase</fullName>
    </submittedName>
</protein>
<gene>
    <name evidence="1" type="ORF">WJ0W_000111</name>
</gene>
<name>A0ABM9FUT4_9BACL</name>
<comment type="caution">
    <text evidence="1">The sequence shown here is derived from an EMBL/GenBank/DDBJ whole genome shotgun (WGS) entry which is preliminary data.</text>
</comment>
<sequence>MRCQLLFPDEKSSELVLQSHPDLQMADIEFNVEDVPETYEALSAKTEINWIRKPIPTETSHAAVLEAPDSNVFVLVVGK</sequence>
<dbReference type="EMBL" id="CALYLO010000001">
    <property type="protein sequence ID" value="CAH8242902.1"/>
    <property type="molecule type" value="Genomic_DNA"/>
</dbReference>
<proteinExistence type="predicted"/>
<evidence type="ECO:0000313" key="1">
    <source>
        <dbReference type="EMBL" id="CAH8242902.1"/>
    </source>
</evidence>
<accession>A0ABM9FUT4</accession>